<evidence type="ECO:0000313" key="2">
    <source>
        <dbReference type="EMBL" id="OGG55220.1"/>
    </source>
</evidence>
<dbReference type="InterPro" id="IPR050708">
    <property type="entry name" value="T6SS_VgrG/RHS"/>
</dbReference>
<reference evidence="2 3" key="1">
    <citation type="journal article" date="2016" name="Nat. Commun.">
        <title>Thousands of microbial genomes shed light on interconnected biogeochemical processes in an aquifer system.</title>
        <authorList>
            <person name="Anantharaman K."/>
            <person name="Brown C.T."/>
            <person name="Hug L.A."/>
            <person name="Sharon I."/>
            <person name="Castelle C.J."/>
            <person name="Probst A.J."/>
            <person name="Thomas B.C."/>
            <person name="Singh A."/>
            <person name="Wilkins M.J."/>
            <person name="Karaoz U."/>
            <person name="Brodie E.L."/>
            <person name="Williams K.H."/>
            <person name="Hubbard S.S."/>
            <person name="Banfield J.F."/>
        </authorList>
    </citation>
    <scope>NUCLEOTIDE SEQUENCE [LARGE SCALE GENOMIC DNA]</scope>
</reference>
<sequence>MTYSPTATSTYFNHPDHLGGANIVTDSSGDLAQTLDYYPFGAQRVNTKAGNFDEQYKFTGHEQDEDTDLTYAKQRYYGQDYGRFLSVDPVVQNLGMDTRTPLVLKDPQLQNSYSYVRNNPLILTDPDGENPIVIGLGIAGIGFGGTYYGDVRENQRQGLTGLVQFAPREGFISRGVVSTADVAIGFFAENPLVSGVSAGSASLIDDYRLGQPFDFGDAGRDAAIGFGSDLILGPFKDASASVKRDLAKIFSSGALNLGAHEFIRNTQQPQSPVNQSAQNSIQQDDTTYYRNKEGLLSSTPQD</sequence>
<protein>
    <recommendedName>
        <fullName evidence="4">RHS repeat-associated core domain-containing protein</fullName>
    </recommendedName>
</protein>
<dbReference type="InterPro" id="IPR022385">
    <property type="entry name" value="Rhs_assc_core"/>
</dbReference>
<dbReference type="PANTHER" id="PTHR32305">
    <property type="match status" value="1"/>
</dbReference>
<dbReference type="Proteomes" id="UP000177659">
    <property type="component" value="Unassembled WGS sequence"/>
</dbReference>
<comment type="caution">
    <text evidence="2">The sequence shown here is derived from an EMBL/GenBank/DDBJ whole genome shotgun (WGS) entry which is preliminary data.</text>
</comment>
<evidence type="ECO:0000256" key="1">
    <source>
        <dbReference type="SAM" id="MobiDB-lite"/>
    </source>
</evidence>
<accession>A0A1F6D1L9</accession>
<dbReference type="EMBL" id="MFLC01000009">
    <property type="protein sequence ID" value="OGG55220.1"/>
    <property type="molecule type" value="Genomic_DNA"/>
</dbReference>
<evidence type="ECO:0008006" key="4">
    <source>
        <dbReference type="Google" id="ProtNLM"/>
    </source>
</evidence>
<name>A0A1F6D1L9_9BACT</name>
<dbReference type="Gene3D" id="2.180.10.10">
    <property type="entry name" value="RHS repeat-associated core"/>
    <property type="match status" value="1"/>
</dbReference>
<dbReference type="AlphaFoldDB" id="A0A1F6D1L9"/>
<gene>
    <name evidence="2" type="ORF">A3D62_01900</name>
</gene>
<dbReference type="PANTHER" id="PTHR32305:SF17">
    <property type="entry name" value="TRNA NUCLEASE WAPA"/>
    <property type="match status" value="1"/>
</dbReference>
<organism evidence="2 3">
    <name type="scientific">Candidatus Kaiserbacteria bacterium RIFCSPHIGHO2_02_FULL_49_11</name>
    <dbReference type="NCBI Taxonomy" id="1798489"/>
    <lineage>
        <taxon>Bacteria</taxon>
        <taxon>Candidatus Kaiseribacteriota</taxon>
    </lineage>
</organism>
<feature type="compositionally biased region" description="Polar residues" evidence="1">
    <location>
        <begin position="267"/>
        <end position="289"/>
    </location>
</feature>
<feature type="region of interest" description="Disordered" evidence="1">
    <location>
        <begin position="267"/>
        <end position="302"/>
    </location>
</feature>
<proteinExistence type="predicted"/>
<dbReference type="NCBIfam" id="TIGR03696">
    <property type="entry name" value="Rhs_assc_core"/>
    <property type="match status" value="1"/>
</dbReference>
<evidence type="ECO:0000313" key="3">
    <source>
        <dbReference type="Proteomes" id="UP000177659"/>
    </source>
</evidence>